<organism evidence="14 15">
    <name type="scientific">Pontibacter populi</name>
    <dbReference type="NCBI Taxonomy" id="890055"/>
    <lineage>
        <taxon>Bacteria</taxon>
        <taxon>Pseudomonadati</taxon>
        <taxon>Bacteroidota</taxon>
        <taxon>Cytophagia</taxon>
        <taxon>Cytophagales</taxon>
        <taxon>Hymenobacteraceae</taxon>
        <taxon>Pontibacter</taxon>
    </lineage>
</organism>
<dbReference type="Gene3D" id="1.20.58.100">
    <property type="entry name" value="Fumarate reductase/succinate dehydrogenase flavoprotein-like, C-terminal domain"/>
    <property type="match status" value="1"/>
</dbReference>
<evidence type="ECO:0000256" key="9">
    <source>
        <dbReference type="ARBA" id="ARBA00048305"/>
    </source>
</evidence>
<feature type="domain" description="FAD-dependent oxidoreductase 2 FAD-binding" evidence="12">
    <location>
        <begin position="7"/>
        <end position="383"/>
    </location>
</feature>
<dbReference type="Pfam" id="PF02910">
    <property type="entry name" value="Succ_DH_flav_C"/>
    <property type="match status" value="1"/>
</dbReference>
<dbReference type="Proteomes" id="UP000774935">
    <property type="component" value="Unassembled WGS sequence"/>
</dbReference>
<dbReference type="InterPro" id="IPR036188">
    <property type="entry name" value="FAD/NAD-bd_sf"/>
</dbReference>
<dbReference type="InterPro" id="IPR003953">
    <property type="entry name" value="FAD-dep_OxRdtase_2_FAD-bd"/>
</dbReference>
<dbReference type="RefSeq" id="WP_199109671.1">
    <property type="nucleotide sequence ID" value="NZ_JAHWXQ010000002.1"/>
</dbReference>
<comment type="catalytic activity">
    <reaction evidence="9">
        <text>L-aspartate + O2 = iminosuccinate + H2O2</text>
        <dbReference type="Rhea" id="RHEA:25876"/>
        <dbReference type="ChEBI" id="CHEBI:15379"/>
        <dbReference type="ChEBI" id="CHEBI:16240"/>
        <dbReference type="ChEBI" id="CHEBI:29991"/>
        <dbReference type="ChEBI" id="CHEBI:77875"/>
        <dbReference type="EC" id="1.4.3.16"/>
    </reaction>
    <physiologicalReaction direction="left-to-right" evidence="9">
        <dbReference type="Rhea" id="RHEA:25877"/>
    </physiologicalReaction>
</comment>
<comment type="caution">
    <text evidence="14">The sequence shown here is derived from an EMBL/GenBank/DDBJ whole genome shotgun (WGS) entry which is preliminary data.</text>
</comment>
<dbReference type="PRINTS" id="PR00368">
    <property type="entry name" value="FADPNR"/>
</dbReference>
<reference evidence="14 15" key="1">
    <citation type="submission" date="2021-07" db="EMBL/GenBank/DDBJ databases">
        <authorList>
            <person name="Kim M.K."/>
        </authorList>
    </citation>
    <scope>NUCLEOTIDE SEQUENCE [LARGE SCALE GENOMIC DNA]</scope>
    <source>
        <strain evidence="14 15">HLY7-15</strain>
    </source>
</reference>
<evidence type="ECO:0000259" key="12">
    <source>
        <dbReference type="Pfam" id="PF00890"/>
    </source>
</evidence>
<dbReference type="SUPFAM" id="SSF51905">
    <property type="entry name" value="FAD/NAD(P)-binding domain"/>
    <property type="match status" value="1"/>
</dbReference>
<dbReference type="PANTHER" id="PTHR42716">
    <property type="entry name" value="L-ASPARTATE OXIDASE"/>
    <property type="match status" value="1"/>
</dbReference>
<evidence type="ECO:0000256" key="5">
    <source>
        <dbReference type="ARBA" id="ARBA00022630"/>
    </source>
</evidence>
<evidence type="ECO:0000256" key="6">
    <source>
        <dbReference type="ARBA" id="ARBA00022642"/>
    </source>
</evidence>
<feature type="domain" description="Fumarate reductase/succinate dehydrogenase flavoprotein-like C-terminal" evidence="13">
    <location>
        <begin position="429"/>
        <end position="503"/>
    </location>
</feature>
<comment type="pathway">
    <text evidence="2 11">Cofactor biosynthesis; NAD(+) biosynthesis; iminoaspartate from L-aspartate (oxidase route): step 1/1.</text>
</comment>
<dbReference type="SUPFAM" id="SSF56425">
    <property type="entry name" value="Succinate dehydrogenase/fumarate reductase flavoprotein, catalytic domain"/>
    <property type="match status" value="1"/>
</dbReference>
<dbReference type="Gene3D" id="3.90.700.10">
    <property type="entry name" value="Succinate dehydrogenase/fumarate reductase flavoprotein, catalytic domain"/>
    <property type="match status" value="1"/>
</dbReference>
<evidence type="ECO:0000256" key="2">
    <source>
        <dbReference type="ARBA" id="ARBA00004950"/>
    </source>
</evidence>
<protein>
    <recommendedName>
        <fullName evidence="4 10">L-aspartate oxidase</fullName>
        <ecNumber evidence="4 10">1.4.3.16</ecNumber>
    </recommendedName>
</protein>
<evidence type="ECO:0000256" key="10">
    <source>
        <dbReference type="NCBIfam" id="TIGR00551"/>
    </source>
</evidence>
<comment type="subcellular location">
    <subcellularLocation>
        <location evidence="11">Cytoplasm</location>
    </subcellularLocation>
</comment>
<dbReference type="GO" id="GO:0008734">
    <property type="term" value="F:L-aspartate oxidase activity"/>
    <property type="evidence" value="ECO:0007669"/>
    <property type="project" value="UniProtKB-EC"/>
</dbReference>
<dbReference type="PANTHER" id="PTHR42716:SF2">
    <property type="entry name" value="L-ASPARTATE OXIDASE, CHLOROPLASTIC"/>
    <property type="match status" value="1"/>
</dbReference>
<evidence type="ECO:0000256" key="1">
    <source>
        <dbReference type="ARBA" id="ARBA00001974"/>
    </source>
</evidence>
<keyword evidence="5 11" id="KW-0285">Flavoprotein</keyword>
<name>A0ABS6XBX2_9BACT</name>
<dbReference type="NCBIfam" id="TIGR00551">
    <property type="entry name" value="nadB"/>
    <property type="match status" value="1"/>
</dbReference>
<dbReference type="SUPFAM" id="SSF46977">
    <property type="entry name" value="Succinate dehydrogenase/fumarate reductase flavoprotein C-terminal domain"/>
    <property type="match status" value="1"/>
</dbReference>
<keyword evidence="7 11" id="KW-0274">FAD</keyword>
<proteinExistence type="inferred from homology"/>
<evidence type="ECO:0000256" key="11">
    <source>
        <dbReference type="RuleBase" id="RU362049"/>
    </source>
</evidence>
<dbReference type="InterPro" id="IPR037099">
    <property type="entry name" value="Fum_R/Succ_DH_flav-like_C_sf"/>
</dbReference>
<dbReference type="Gene3D" id="3.50.50.60">
    <property type="entry name" value="FAD/NAD(P)-binding domain"/>
    <property type="match status" value="1"/>
</dbReference>
<dbReference type="PRINTS" id="PR00411">
    <property type="entry name" value="PNDRDTASEI"/>
</dbReference>
<evidence type="ECO:0000313" key="14">
    <source>
        <dbReference type="EMBL" id="MBW3365154.1"/>
    </source>
</evidence>
<dbReference type="EC" id="1.4.3.16" evidence="4 10"/>
<dbReference type="InterPro" id="IPR015939">
    <property type="entry name" value="Fum_Rdtase/Succ_DH_flav-like_C"/>
</dbReference>
<keyword evidence="8 11" id="KW-0560">Oxidoreductase</keyword>
<comment type="similarity">
    <text evidence="3 11">Belongs to the FAD-dependent oxidoreductase 2 family. NadB subfamily.</text>
</comment>
<evidence type="ECO:0000313" key="15">
    <source>
        <dbReference type="Proteomes" id="UP000774935"/>
    </source>
</evidence>
<sequence length="518" mass="55880">MESLNYDFVVLGSGIAGLTFALEAAAHGKVLVLCKAALSETNTAYAQGGIAAVLSATDSFEQHVQDTHTAGSGLCDEAAVRFMVARAPEAIEWLQQQRVLFDTAINETIALGLEGGHSQHRIAHVKDHTGLSIQQALSKAALQHPDITVFEHHLGIDLLTQTIAEEKVCYGVQVLDMESGNYKTILAKAIVLATGGAGQVYQFTTNPTIATGDGLAMAHRAGAAIRNMEFFQFHPTALYDPTSTDTFLISEALRGAGAELVLPDGSAFMQHYHPLGSLAPRDIVARAVYEQMHLHYSECLYLDATRLPEGVLQKNFPGIYTKCKTIGVDAAMELIPIVPAAHYQCGGVQTNLHGQTSIVGLYAIGEVSCTGVHGANRLASNSLLEGVVFAREAARHVAVSELQLLCTSFKSIVYSLPDNCSDKIVLKARKALQVLMWEKAGIVRTAEGLLEATYQLAELKYSLKHLQGYSAMVQEVRNLLTVVELILDACVLRRESVGGHFIESEPVQPEAWVQSVSC</sequence>
<gene>
    <name evidence="14" type="primary">nadB</name>
    <name evidence="14" type="ORF">KYK27_08870</name>
</gene>
<dbReference type="InterPro" id="IPR005288">
    <property type="entry name" value="NadB"/>
</dbReference>
<evidence type="ECO:0000256" key="4">
    <source>
        <dbReference type="ARBA" id="ARBA00012173"/>
    </source>
</evidence>
<evidence type="ECO:0000259" key="13">
    <source>
        <dbReference type="Pfam" id="PF02910"/>
    </source>
</evidence>
<evidence type="ECO:0000256" key="8">
    <source>
        <dbReference type="ARBA" id="ARBA00023002"/>
    </source>
</evidence>
<comment type="cofactor">
    <cofactor evidence="1 11">
        <name>FAD</name>
        <dbReference type="ChEBI" id="CHEBI:57692"/>
    </cofactor>
</comment>
<keyword evidence="6 11" id="KW-0662">Pyridine nucleotide biosynthesis</keyword>
<dbReference type="InterPro" id="IPR027477">
    <property type="entry name" value="Succ_DH/fumarate_Rdtase_cat_sf"/>
</dbReference>
<comment type="function">
    <text evidence="11">Catalyzes the oxidation of L-aspartate to iminoaspartate.</text>
</comment>
<evidence type="ECO:0000256" key="7">
    <source>
        <dbReference type="ARBA" id="ARBA00022827"/>
    </source>
</evidence>
<dbReference type="EMBL" id="JAHWXQ010000002">
    <property type="protein sequence ID" value="MBW3365154.1"/>
    <property type="molecule type" value="Genomic_DNA"/>
</dbReference>
<keyword evidence="15" id="KW-1185">Reference proteome</keyword>
<dbReference type="Pfam" id="PF00890">
    <property type="entry name" value="FAD_binding_2"/>
    <property type="match status" value="1"/>
</dbReference>
<accession>A0ABS6XBX2</accession>
<evidence type="ECO:0000256" key="3">
    <source>
        <dbReference type="ARBA" id="ARBA00008562"/>
    </source>
</evidence>